<accession>A0A3B0XYF0</accession>
<organism evidence="10">
    <name type="scientific">hydrothermal vent metagenome</name>
    <dbReference type="NCBI Taxonomy" id="652676"/>
    <lineage>
        <taxon>unclassified sequences</taxon>
        <taxon>metagenomes</taxon>
        <taxon>ecological metagenomes</taxon>
    </lineage>
</organism>
<dbReference type="Pfam" id="PF00482">
    <property type="entry name" value="T2SSF"/>
    <property type="match status" value="2"/>
</dbReference>
<dbReference type="GO" id="GO:0015627">
    <property type="term" value="C:type II protein secretion system complex"/>
    <property type="evidence" value="ECO:0007669"/>
    <property type="project" value="InterPro"/>
</dbReference>
<dbReference type="PANTHER" id="PTHR30012">
    <property type="entry name" value="GENERAL SECRETION PATHWAY PROTEIN"/>
    <property type="match status" value="1"/>
</dbReference>
<keyword evidence="7 8" id="KW-0472">Membrane</keyword>
<name>A0A3B0XYF0_9ZZZZ</name>
<evidence type="ECO:0000256" key="5">
    <source>
        <dbReference type="ARBA" id="ARBA00022692"/>
    </source>
</evidence>
<dbReference type="InterPro" id="IPR018076">
    <property type="entry name" value="T2SS_GspF_dom"/>
</dbReference>
<evidence type="ECO:0000256" key="3">
    <source>
        <dbReference type="ARBA" id="ARBA00022475"/>
    </source>
</evidence>
<evidence type="ECO:0000313" key="10">
    <source>
        <dbReference type="EMBL" id="VAW73415.1"/>
    </source>
</evidence>
<keyword evidence="5 8" id="KW-0812">Transmembrane</keyword>
<dbReference type="PANTHER" id="PTHR30012:SF0">
    <property type="entry name" value="TYPE II SECRETION SYSTEM PROTEIN F-RELATED"/>
    <property type="match status" value="1"/>
</dbReference>
<evidence type="ECO:0000256" key="7">
    <source>
        <dbReference type="ARBA" id="ARBA00023136"/>
    </source>
</evidence>
<proteinExistence type="inferred from homology"/>
<dbReference type="GO" id="GO:0005886">
    <property type="term" value="C:plasma membrane"/>
    <property type="evidence" value="ECO:0007669"/>
    <property type="project" value="UniProtKB-SubCell"/>
</dbReference>
<dbReference type="FunFam" id="1.20.81.30:FF:000001">
    <property type="entry name" value="Type II secretion system protein F"/>
    <property type="match status" value="2"/>
</dbReference>
<feature type="domain" description="Type II secretion system protein GspF" evidence="9">
    <location>
        <begin position="273"/>
        <end position="395"/>
    </location>
</feature>
<reference evidence="10" key="1">
    <citation type="submission" date="2018-06" db="EMBL/GenBank/DDBJ databases">
        <authorList>
            <person name="Zhirakovskaya E."/>
        </authorList>
    </citation>
    <scope>NUCLEOTIDE SEQUENCE</scope>
</reference>
<gene>
    <name evidence="10" type="ORF">MNBD_GAMMA12-3356</name>
</gene>
<keyword evidence="4" id="KW-0997">Cell inner membrane</keyword>
<keyword evidence="6 8" id="KW-1133">Transmembrane helix</keyword>
<dbReference type="GO" id="GO:0015628">
    <property type="term" value="P:protein secretion by the type II secretion system"/>
    <property type="evidence" value="ECO:0007669"/>
    <property type="project" value="InterPro"/>
</dbReference>
<evidence type="ECO:0000256" key="2">
    <source>
        <dbReference type="ARBA" id="ARBA00005745"/>
    </source>
</evidence>
<evidence type="ECO:0000256" key="8">
    <source>
        <dbReference type="SAM" id="Phobius"/>
    </source>
</evidence>
<dbReference type="InterPro" id="IPR011850">
    <property type="entry name" value="T2SS_GspF"/>
</dbReference>
<dbReference type="AlphaFoldDB" id="A0A3B0XYF0"/>
<comment type="subcellular location">
    <subcellularLocation>
        <location evidence="1">Cell inner membrane</location>
        <topology evidence="1">Multi-pass membrane protein</topology>
    </subcellularLocation>
</comment>
<dbReference type="Gene3D" id="1.20.81.30">
    <property type="entry name" value="Type II secretion system (T2SS), domain F"/>
    <property type="match status" value="2"/>
</dbReference>
<dbReference type="InterPro" id="IPR042094">
    <property type="entry name" value="T2SS_GspF_sf"/>
</dbReference>
<feature type="transmembrane region" description="Helical" evidence="8">
    <location>
        <begin position="169"/>
        <end position="192"/>
    </location>
</feature>
<protein>
    <submittedName>
        <fullName evidence="10">General secretion pathway protein F</fullName>
    </submittedName>
</protein>
<evidence type="ECO:0000256" key="6">
    <source>
        <dbReference type="ARBA" id="ARBA00022989"/>
    </source>
</evidence>
<dbReference type="EMBL" id="UOFL01000043">
    <property type="protein sequence ID" value="VAW73415.1"/>
    <property type="molecule type" value="Genomic_DNA"/>
</dbReference>
<evidence type="ECO:0000256" key="4">
    <source>
        <dbReference type="ARBA" id="ARBA00022519"/>
    </source>
</evidence>
<feature type="domain" description="Type II secretion system protein GspF" evidence="9">
    <location>
        <begin position="71"/>
        <end position="193"/>
    </location>
</feature>
<evidence type="ECO:0000256" key="1">
    <source>
        <dbReference type="ARBA" id="ARBA00004429"/>
    </source>
</evidence>
<feature type="transmembrane region" description="Helical" evidence="8">
    <location>
        <begin position="376"/>
        <end position="397"/>
    </location>
</feature>
<dbReference type="PRINTS" id="PR00812">
    <property type="entry name" value="BCTERIALGSPF"/>
</dbReference>
<evidence type="ECO:0000259" key="9">
    <source>
        <dbReference type="Pfam" id="PF00482"/>
    </source>
</evidence>
<comment type="similarity">
    <text evidence="2">Belongs to the GSP F family.</text>
</comment>
<dbReference type="NCBIfam" id="TIGR02120">
    <property type="entry name" value="GspF"/>
    <property type="match status" value="1"/>
</dbReference>
<dbReference type="InterPro" id="IPR003004">
    <property type="entry name" value="GspF/PilC"/>
</dbReference>
<keyword evidence="3" id="KW-1003">Cell membrane</keyword>
<sequence>MSAYEYTVLDQKGREKTGVLEGDTPKQVRQQLRDKGLTPLTIQPVASAVPGKANNRQSRRGISALDLALITRQLGALLKAGLPLEEALRSVSQQSDKARIEKVLMAVRAKVREGHSFASGLLEFPNIFPEIYQKTVAAGETSGHLDLVLERLADYTENRHKIKQRTSLALFYPALLTVVAVSVVSALLAFIVPKVIKIFDNVDQQLPVMTRALIIVSDFIRDYWIAIFVVIIASIMTFKFMMQQTPFKMAWHRLILSLPMIGKMTRTANAARFSRTLSILNASNVPILDALDISGEVLSSLPMRKAVSDAALKVREGTSLNIALQASHYFPPMTLSLIASGEASGNLDEMLERAAEIQEREMESVIATLLGMFEPILILIMGAVIMVIVLALLLPIFELNSIVGR</sequence>
<feature type="transmembrane region" description="Helical" evidence="8">
    <location>
        <begin position="223"/>
        <end position="242"/>
    </location>
</feature>